<protein>
    <submittedName>
        <fullName evidence="1">Uncharacterized protein</fullName>
    </submittedName>
</protein>
<accession>A0ABU9I3E5</accession>
<sequence>MLAFFATTLTFATNVEKNDFQENNFVVEGKTSKNDVSEDETVGCAWTTVTFFYRTYTRKVLSMDTTQDAYETVTVISSICTTCYQMGNSGVTSTTNCR</sequence>
<organism evidence="1 2">
    <name type="scientific">Flavobacterium helocola</name>
    <dbReference type="NCBI Taxonomy" id="3139139"/>
    <lineage>
        <taxon>Bacteria</taxon>
        <taxon>Pseudomonadati</taxon>
        <taxon>Bacteroidota</taxon>
        <taxon>Flavobacteriia</taxon>
        <taxon>Flavobacteriales</taxon>
        <taxon>Flavobacteriaceae</taxon>
        <taxon>Flavobacterium</taxon>
    </lineage>
</organism>
<proteinExistence type="predicted"/>
<evidence type="ECO:0000313" key="2">
    <source>
        <dbReference type="Proteomes" id="UP001393056"/>
    </source>
</evidence>
<reference evidence="1 2" key="1">
    <citation type="submission" date="2024-04" db="EMBL/GenBank/DDBJ databases">
        <title>Flavobacterium sp. DGU41 16S ribosomal RNA gene Genome sequencing and assembly.</title>
        <authorList>
            <person name="Park S."/>
        </authorList>
    </citation>
    <scope>NUCLEOTIDE SEQUENCE [LARGE SCALE GENOMIC DNA]</scope>
    <source>
        <strain evidence="1 2">DGU41</strain>
    </source>
</reference>
<comment type="caution">
    <text evidence="1">The sequence shown here is derived from an EMBL/GenBank/DDBJ whole genome shotgun (WGS) entry which is preliminary data.</text>
</comment>
<name>A0ABU9I3E5_9FLAO</name>
<dbReference type="EMBL" id="JBBYHT010000001">
    <property type="protein sequence ID" value="MEL1246657.1"/>
    <property type="molecule type" value="Genomic_DNA"/>
</dbReference>
<evidence type="ECO:0000313" key="1">
    <source>
        <dbReference type="EMBL" id="MEL1246657.1"/>
    </source>
</evidence>
<gene>
    <name evidence="1" type="ORF">AAEO58_01240</name>
</gene>
<dbReference type="RefSeq" id="WP_341681270.1">
    <property type="nucleotide sequence ID" value="NZ_JBBYHT010000001.1"/>
</dbReference>
<keyword evidence="2" id="KW-1185">Reference proteome</keyword>
<dbReference type="Proteomes" id="UP001393056">
    <property type="component" value="Unassembled WGS sequence"/>
</dbReference>